<comment type="caution">
    <text evidence="1">The sequence shown here is derived from an EMBL/GenBank/DDBJ whole genome shotgun (WGS) entry which is preliminary data.</text>
</comment>
<proteinExistence type="predicted"/>
<evidence type="ECO:0000313" key="2">
    <source>
        <dbReference type="Proteomes" id="UP000887159"/>
    </source>
</evidence>
<sequence>MRTDVRFQRVGKPVQALDATESPEAEILGRKSRFTRHDIKLCLWVTNVSTEGGVVTLQENYDLSTVNRALKVFKLFNSYFDLAKPNMVNIIVKHGVEHHIVTSGQLVYSKAGQLAPDKFKLVKQEFLFMLDFNIIRPYNI</sequence>
<protein>
    <submittedName>
        <fullName evidence="1">Transposon Ty3-I Gag-Pol polyprotein</fullName>
    </submittedName>
</protein>
<keyword evidence="2" id="KW-1185">Reference proteome</keyword>
<dbReference type="Proteomes" id="UP000887159">
    <property type="component" value="Unassembled WGS sequence"/>
</dbReference>
<gene>
    <name evidence="1" type="primary">TY3B-I_126</name>
    <name evidence="1" type="ORF">TNCV_258631</name>
</gene>
<name>A0A8X6VB95_TRICX</name>
<accession>A0A8X6VB95</accession>
<dbReference type="AlphaFoldDB" id="A0A8X6VB95"/>
<organism evidence="1 2">
    <name type="scientific">Trichonephila clavipes</name>
    <name type="common">Golden silk orbweaver</name>
    <name type="synonym">Nephila clavipes</name>
    <dbReference type="NCBI Taxonomy" id="2585209"/>
    <lineage>
        <taxon>Eukaryota</taxon>
        <taxon>Metazoa</taxon>
        <taxon>Ecdysozoa</taxon>
        <taxon>Arthropoda</taxon>
        <taxon>Chelicerata</taxon>
        <taxon>Arachnida</taxon>
        <taxon>Araneae</taxon>
        <taxon>Araneomorphae</taxon>
        <taxon>Entelegynae</taxon>
        <taxon>Araneoidea</taxon>
        <taxon>Nephilidae</taxon>
        <taxon>Trichonephila</taxon>
    </lineage>
</organism>
<evidence type="ECO:0000313" key="1">
    <source>
        <dbReference type="EMBL" id="GFX99824.1"/>
    </source>
</evidence>
<reference evidence="1" key="1">
    <citation type="submission" date="2020-08" db="EMBL/GenBank/DDBJ databases">
        <title>Multicomponent nature underlies the extraordinary mechanical properties of spider dragline silk.</title>
        <authorList>
            <person name="Kono N."/>
            <person name="Nakamura H."/>
            <person name="Mori M."/>
            <person name="Yoshida Y."/>
            <person name="Ohtoshi R."/>
            <person name="Malay A.D."/>
            <person name="Moran D.A.P."/>
            <person name="Tomita M."/>
            <person name="Numata K."/>
            <person name="Arakawa K."/>
        </authorList>
    </citation>
    <scope>NUCLEOTIDE SEQUENCE</scope>
</reference>
<dbReference type="EMBL" id="BMAU01021215">
    <property type="protein sequence ID" value="GFX99824.1"/>
    <property type="molecule type" value="Genomic_DNA"/>
</dbReference>